<feature type="compositionally biased region" description="Polar residues" evidence="1">
    <location>
        <begin position="197"/>
        <end position="209"/>
    </location>
</feature>
<accession>A0A8H6RJA8</accession>
<feature type="region of interest" description="Disordered" evidence="1">
    <location>
        <begin position="358"/>
        <end position="433"/>
    </location>
</feature>
<evidence type="ECO:0000313" key="3">
    <source>
        <dbReference type="Proteomes" id="UP000660729"/>
    </source>
</evidence>
<dbReference type="AlphaFoldDB" id="A0A8H6RJA8"/>
<evidence type="ECO:0000256" key="1">
    <source>
        <dbReference type="SAM" id="MobiDB-lite"/>
    </source>
</evidence>
<comment type="caution">
    <text evidence="2">The sequence shown here is derived from an EMBL/GenBank/DDBJ whole genome shotgun (WGS) entry which is preliminary data.</text>
</comment>
<reference evidence="2" key="1">
    <citation type="submission" date="2020-04" db="EMBL/GenBank/DDBJ databases">
        <title>Draft genome resource of the tomato pathogen Pseudocercospora fuligena.</title>
        <authorList>
            <person name="Zaccaron A."/>
        </authorList>
    </citation>
    <scope>NUCLEOTIDE SEQUENCE</scope>
    <source>
        <strain evidence="2">PF001</strain>
    </source>
</reference>
<evidence type="ECO:0000313" key="2">
    <source>
        <dbReference type="EMBL" id="KAF7193486.1"/>
    </source>
</evidence>
<proteinExistence type="predicted"/>
<dbReference type="EMBL" id="JABCIY010000082">
    <property type="protein sequence ID" value="KAF7193486.1"/>
    <property type="molecule type" value="Genomic_DNA"/>
</dbReference>
<feature type="region of interest" description="Disordered" evidence="1">
    <location>
        <begin position="965"/>
        <end position="988"/>
    </location>
</feature>
<name>A0A8H6RJA8_9PEZI</name>
<organism evidence="2 3">
    <name type="scientific">Pseudocercospora fuligena</name>
    <dbReference type="NCBI Taxonomy" id="685502"/>
    <lineage>
        <taxon>Eukaryota</taxon>
        <taxon>Fungi</taxon>
        <taxon>Dikarya</taxon>
        <taxon>Ascomycota</taxon>
        <taxon>Pezizomycotina</taxon>
        <taxon>Dothideomycetes</taxon>
        <taxon>Dothideomycetidae</taxon>
        <taxon>Mycosphaerellales</taxon>
        <taxon>Mycosphaerellaceae</taxon>
        <taxon>Pseudocercospora</taxon>
    </lineage>
</organism>
<feature type="region of interest" description="Disordered" evidence="1">
    <location>
        <begin position="467"/>
        <end position="520"/>
    </location>
</feature>
<keyword evidence="3" id="KW-1185">Reference proteome</keyword>
<dbReference type="Proteomes" id="UP000660729">
    <property type="component" value="Unassembled WGS sequence"/>
</dbReference>
<feature type="compositionally biased region" description="Low complexity" evidence="1">
    <location>
        <begin position="972"/>
        <end position="988"/>
    </location>
</feature>
<feature type="compositionally biased region" description="Low complexity" evidence="1">
    <location>
        <begin position="177"/>
        <end position="190"/>
    </location>
</feature>
<feature type="compositionally biased region" description="Low complexity" evidence="1">
    <location>
        <begin position="502"/>
        <end position="517"/>
    </location>
</feature>
<feature type="compositionally biased region" description="Polar residues" evidence="1">
    <location>
        <begin position="164"/>
        <end position="176"/>
    </location>
</feature>
<dbReference type="OrthoDB" id="3915462at2759"/>
<gene>
    <name evidence="2" type="ORF">HII31_05160</name>
</gene>
<protein>
    <submittedName>
        <fullName evidence="2">Uncharacterized protein</fullName>
    </submittedName>
</protein>
<feature type="region of interest" description="Disordered" evidence="1">
    <location>
        <begin position="133"/>
        <end position="152"/>
    </location>
</feature>
<feature type="region of interest" description="Disordered" evidence="1">
    <location>
        <begin position="164"/>
        <end position="209"/>
    </location>
</feature>
<sequence length="988" mass="108906">MDSISATNDVQSTKALAHKLYCQCQIPTSPYRPLARSVRSVRNKLEEADDALNEVALRPEEIRVLYAVDASKNVLEKLDNLLQKADLGTIAHEEIPLHYYIDAFANWINVALKELSDAIDSLERSAGRTDMLSNTPIYTSAQPTPVDTPISFASSHQWNTSARRYNSDRASLTDATSIRSSGAGSVVSSSRDMHNRSVGQKPQSGLNDIRRMSSNTADSWRSPFASPDPMSIDIDAASSMILSERPIALPDKQTYLSSHANEWQFTSPCDGQSSARASEAPEAVLAPLVQTGDDDVHESKETELQRSLAMFFQRPMQSNTERPETGAIEMDSNVTRLGERTDKKCTYGWPIPSLVRMEPETRVSQPEGRASTPPAVVSPVSGSKQPATATRERYYRGVPKSPADVNNPQSGRKDSERIAPKLLPGPESDGPTDMAIASSGAFRVPLVESQARRLALTQIRHVPRAASEDLRKSGRHIGLGISGGTRAQVVGDRHLDRSGKNSPPTSDSSLSSSQQRLTSKRQVTANLQDARERLSARHADLDLNLDKEQVAAITECWNKGRWNEVETWIQDALKKIATLSDACNTTRRLRHLQGVSASLNGEWERALSLFLSVLQTPLCRPGQLDEGDCVAAIWLGHTYALLGRNAEALLSYTIAEQGSLLQGADAYQLNERVRVERTTCQKGLTKSNLNLRTHRAIQKSHLASDNSIFNAEILTTDAAKAFLDTIDWTRLETTLDPSQSRATALCDVGLKSESLEEMHKLELKDSAFTPSSPWPLPFDPFFNIANTSTTTSSPCDLLEKIDTKNPPKIAKAAALSRKGMNSFTCQDLKWLITKLRECLTRLEISYTEHTNDQETWIDAAYNSFEGKGSVATKVFFTITFFRLTFRSGFGAEVCNFRSARVRSSEPGIERGVPLEEVKKIKRRVKEFLDRELMRHEAKSLEGTVMPVMSVNGGIHRRVSISANRGNSRGFISNNGSGSPASPRPGSLL</sequence>